<organism evidence="2 3">
    <name type="scientific">Vigna angularis var. angularis</name>
    <dbReference type="NCBI Taxonomy" id="157739"/>
    <lineage>
        <taxon>Eukaryota</taxon>
        <taxon>Viridiplantae</taxon>
        <taxon>Streptophyta</taxon>
        <taxon>Embryophyta</taxon>
        <taxon>Tracheophyta</taxon>
        <taxon>Spermatophyta</taxon>
        <taxon>Magnoliopsida</taxon>
        <taxon>eudicotyledons</taxon>
        <taxon>Gunneridae</taxon>
        <taxon>Pentapetalae</taxon>
        <taxon>rosids</taxon>
        <taxon>fabids</taxon>
        <taxon>Fabales</taxon>
        <taxon>Fabaceae</taxon>
        <taxon>Papilionoideae</taxon>
        <taxon>50 kb inversion clade</taxon>
        <taxon>NPAAA clade</taxon>
        <taxon>indigoferoid/millettioid clade</taxon>
        <taxon>Phaseoleae</taxon>
        <taxon>Vigna</taxon>
    </lineage>
</organism>
<dbReference type="Pfam" id="PF22936">
    <property type="entry name" value="Pol_BBD"/>
    <property type="match status" value="1"/>
</dbReference>
<dbReference type="InterPro" id="IPR054722">
    <property type="entry name" value="PolX-like_BBD"/>
</dbReference>
<dbReference type="AlphaFoldDB" id="A0A0S3T282"/>
<evidence type="ECO:0000313" key="2">
    <source>
        <dbReference type="EMBL" id="BAT99337.1"/>
    </source>
</evidence>
<evidence type="ECO:0000259" key="1">
    <source>
        <dbReference type="Pfam" id="PF22936"/>
    </source>
</evidence>
<protein>
    <recommendedName>
        <fullName evidence="1">Retrovirus-related Pol polyprotein from transposon TNT 1-94-like beta-barrel domain-containing protein</fullName>
    </recommendedName>
</protein>
<dbReference type="EMBL" id="AP015043">
    <property type="protein sequence ID" value="BAT99337.1"/>
    <property type="molecule type" value="Genomic_DNA"/>
</dbReference>
<proteinExistence type="predicted"/>
<sequence length="89" mass="9433">MASSDDNQWEKHDSGTSAASKSYISTAAGFVTKSGISNSALNLSVVTKDNDWIIDSGATDHMTCDPHIFTNFSSNCSKTVIINANEVSS</sequence>
<dbReference type="Proteomes" id="UP000291084">
    <property type="component" value="Chromosome 10"/>
</dbReference>
<evidence type="ECO:0000313" key="3">
    <source>
        <dbReference type="Proteomes" id="UP000291084"/>
    </source>
</evidence>
<gene>
    <name evidence="2" type="primary">Vigan.10G074700</name>
    <name evidence="2" type="ORF">VIGAN_10074700</name>
</gene>
<keyword evidence="3" id="KW-1185">Reference proteome</keyword>
<feature type="non-terminal residue" evidence="2">
    <location>
        <position position="89"/>
    </location>
</feature>
<accession>A0A0S3T282</accession>
<feature type="domain" description="Retrovirus-related Pol polyprotein from transposon TNT 1-94-like beta-barrel" evidence="1">
    <location>
        <begin position="52"/>
        <end position="85"/>
    </location>
</feature>
<name>A0A0S3T282_PHAAN</name>
<reference evidence="2 3" key="1">
    <citation type="journal article" date="2015" name="Sci. Rep.">
        <title>The power of single molecule real-time sequencing technology in the de novo assembly of a eukaryotic genome.</title>
        <authorList>
            <person name="Sakai H."/>
            <person name="Naito K."/>
            <person name="Ogiso-Tanaka E."/>
            <person name="Takahashi Y."/>
            <person name="Iseki K."/>
            <person name="Muto C."/>
            <person name="Satou K."/>
            <person name="Teruya K."/>
            <person name="Shiroma A."/>
            <person name="Shimoji M."/>
            <person name="Hirano T."/>
            <person name="Itoh T."/>
            <person name="Kaga A."/>
            <person name="Tomooka N."/>
        </authorList>
    </citation>
    <scope>NUCLEOTIDE SEQUENCE [LARGE SCALE GENOMIC DNA]</scope>
    <source>
        <strain evidence="3">cv. Shumari</strain>
    </source>
</reference>